<dbReference type="RefSeq" id="WP_161486719.1">
    <property type="nucleotide sequence ID" value="NZ_JBHSYQ010000016.1"/>
</dbReference>
<evidence type="ECO:0000313" key="3">
    <source>
        <dbReference type="EMBL" id="MFC6999820.1"/>
    </source>
</evidence>
<proteinExistence type="inferred from homology"/>
<dbReference type="NCBIfam" id="TIGR04183">
    <property type="entry name" value="Por_Secre_tail"/>
    <property type="match status" value="1"/>
</dbReference>
<dbReference type="InterPro" id="IPR013320">
    <property type="entry name" value="ConA-like_dom_sf"/>
</dbReference>
<dbReference type="PANTHER" id="PTHR10963">
    <property type="entry name" value="GLYCOSYL HYDROLASE-RELATED"/>
    <property type="match status" value="1"/>
</dbReference>
<dbReference type="InterPro" id="IPR013783">
    <property type="entry name" value="Ig-like_fold"/>
</dbReference>
<organism evidence="3 4">
    <name type="scientific">Rufibacter roseus</name>
    <dbReference type="NCBI Taxonomy" id="1567108"/>
    <lineage>
        <taxon>Bacteria</taxon>
        <taxon>Pseudomonadati</taxon>
        <taxon>Bacteroidota</taxon>
        <taxon>Cytophagia</taxon>
        <taxon>Cytophagales</taxon>
        <taxon>Hymenobacteraceae</taxon>
        <taxon>Rufibacter</taxon>
    </lineage>
</organism>
<dbReference type="Pfam" id="PF21582">
    <property type="entry name" value="CBM30"/>
    <property type="match status" value="1"/>
</dbReference>
<evidence type="ECO:0000259" key="2">
    <source>
        <dbReference type="PROSITE" id="PS51762"/>
    </source>
</evidence>
<dbReference type="Pfam" id="PF00722">
    <property type="entry name" value="Glyco_hydro_16"/>
    <property type="match status" value="1"/>
</dbReference>
<comment type="caution">
    <text evidence="3">The sequence shown here is derived from an EMBL/GenBank/DDBJ whole genome shotgun (WGS) entry which is preliminary data.</text>
</comment>
<dbReference type="InterPro" id="IPR008979">
    <property type="entry name" value="Galactose-bd-like_sf"/>
</dbReference>
<keyword evidence="4" id="KW-1185">Reference proteome</keyword>
<dbReference type="Gene3D" id="2.60.120.200">
    <property type="match status" value="1"/>
</dbReference>
<dbReference type="SUPFAM" id="SSF49785">
    <property type="entry name" value="Galactose-binding domain-like"/>
    <property type="match status" value="2"/>
</dbReference>
<dbReference type="Proteomes" id="UP001596405">
    <property type="component" value="Unassembled WGS sequence"/>
</dbReference>
<sequence length="793" mass="86835">MGFQTSGQTLVWEENFDGTSINPEHWSFETGDGCNRGICGWGNAELQYYTDRSENARIEDGNLVIEARREGFQTRQFTSARIKTEGKVQFKYGTVEARIKIPNLQDGLWPALWTLGAVGGVWPANGEIDIMEMGIREAVQAGLTNRRVGAAVHWEHNNTRADYGQHYDAPTNLSSDYHTYKMVWNSQSIKVFIDDHEFFTFNIQGAASSDLEEFHNPHFLILNLAVGGNYTGITNQANITAPLPAKMYVDYVRLYQNPGDVLYLAKENVIAAGNFGVLTETTPTVARLNYDGDANLYIWNNALTALENAGSPLEGTEALAFRASSDNWFGMGTDHSGKNLSAYLANGSLKFHMKTSSAATFKVGVKNGTTESWIHFTSSGEQYGLVRDGEWHQVSIPLSAFQNPAVDFTNLTSTFMFAGDAPTANFDFQLDNIYYSTGSTFPSAPFVSLASPDQNQVYTAPASVTIAANASDTDGTITKVQFYSGNTLLGTDESSPYAFSWTNVPAGTYVITAKAFDNEGHTTLSSARNITVNAAPTIGNFGVFTETTPTTDALNYDGDANLYLWDNTLSPITTPAPTPQEGSEVIAVKVNNIGWFGFGIANSDKNLSGYAANGMLKFHMKTTAGGTFKVGIKSGNLESWINFAPDGQQYGLTRDGNWHQVAIPLSQFMTVTGFNLNNVNQSFMVASVSAPTQGQEYFFDNIYYSLEPLGMSDEEIAKTETNIYPNPTTGFLQLQSKRNLEGSTVTVMDVVGRPVLTSTLKNGTLDVSRLNSGVYLMQIHNNGSTMRHRFVKE</sequence>
<dbReference type="Gene3D" id="2.60.40.10">
    <property type="entry name" value="Immunoglobulins"/>
    <property type="match status" value="1"/>
</dbReference>
<evidence type="ECO:0000256" key="1">
    <source>
        <dbReference type="ARBA" id="ARBA00006865"/>
    </source>
</evidence>
<dbReference type="EMBL" id="JBHSYQ010000016">
    <property type="protein sequence ID" value="MFC6999820.1"/>
    <property type="molecule type" value="Genomic_DNA"/>
</dbReference>
<dbReference type="Gene3D" id="2.60.120.430">
    <property type="entry name" value="Galactose-binding lectin"/>
    <property type="match status" value="2"/>
</dbReference>
<dbReference type="PANTHER" id="PTHR10963:SF55">
    <property type="entry name" value="GLYCOSIDE HYDROLASE FAMILY 16 PROTEIN"/>
    <property type="match status" value="1"/>
</dbReference>
<accession>A0ABW2DQ65</accession>
<dbReference type="PROSITE" id="PS51762">
    <property type="entry name" value="GH16_2"/>
    <property type="match status" value="1"/>
</dbReference>
<protein>
    <submittedName>
        <fullName evidence="3">Ig-like domain-containing protein</fullName>
    </submittedName>
</protein>
<evidence type="ECO:0000313" key="4">
    <source>
        <dbReference type="Proteomes" id="UP001596405"/>
    </source>
</evidence>
<dbReference type="Pfam" id="PF18962">
    <property type="entry name" value="Por_Secre_tail"/>
    <property type="match status" value="1"/>
</dbReference>
<dbReference type="InterPro" id="IPR050546">
    <property type="entry name" value="Glycosyl_Hydrlase_16"/>
</dbReference>
<gene>
    <name evidence="3" type="ORF">ACFQHR_19445</name>
</gene>
<dbReference type="SUPFAM" id="SSF49299">
    <property type="entry name" value="PKD domain"/>
    <property type="match status" value="1"/>
</dbReference>
<name>A0ABW2DQ65_9BACT</name>
<feature type="domain" description="GH16" evidence="2">
    <location>
        <begin position="14"/>
        <end position="260"/>
    </location>
</feature>
<dbReference type="SUPFAM" id="SSF49899">
    <property type="entry name" value="Concanavalin A-like lectins/glucanases"/>
    <property type="match status" value="1"/>
</dbReference>
<reference evidence="4" key="1">
    <citation type="journal article" date="2019" name="Int. J. Syst. Evol. Microbiol.">
        <title>The Global Catalogue of Microorganisms (GCM) 10K type strain sequencing project: providing services to taxonomists for standard genome sequencing and annotation.</title>
        <authorList>
            <consortium name="The Broad Institute Genomics Platform"/>
            <consortium name="The Broad Institute Genome Sequencing Center for Infectious Disease"/>
            <person name="Wu L."/>
            <person name="Ma J."/>
        </authorList>
    </citation>
    <scope>NUCLEOTIDE SEQUENCE [LARGE SCALE GENOMIC DNA]</scope>
    <source>
        <strain evidence="4">CGMCC 4.7393</strain>
    </source>
</reference>
<dbReference type="CDD" id="cd08023">
    <property type="entry name" value="GH16_laminarinase_like"/>
    <property type="match status" value="1"/>
</dbReference>
<dbReference type="InterPro" id="IPR026444">
    <property type="entry name" value="Secre_tail"/>
</dbReference>
<comment type="similarity">
    <text evidence="1">Belongs to the glycosyl hydrolase 16 family.</text>
</comment>
<dbReference type="InterPro" id="IPR000757">
    <property type="entry name" value="Beta-glucanase-like"/>
</dbReference>
<dbReference type="Pfam" id="PF17957">
    <property type="entry name" value="Big_7"/>
    <property type="match status" value="1"/>
</dbReference>
<dbReference type="InterPro" id="IPR048758">
    <property type="entry name" value="CBM30"/>
</dbReference>
<dbReference type="InterPro" id="IPR035986">
    <property type="entry name" value="PKD_dom_sf"/>
</dbReference>